<comment type="function">
    <text evidence="2">Involved in the storage or transport of lipids necessary for membrane maintenance under stressful conditions. Displays a binding preference for lysophospholipids.</text>
</comment>
<sequence>MKGLVKGLGVFLLAFGAHFSWADSESELETVPYVDVYQYVGKWYEIARLPQIFQPACTAVTADYGLNDDGTLSVFNFCRILHPKYGFPISVQGSATPIDDTNSKLAVSFFDGKTNGNYWVLELDPTYQWSLVGDPDRSSLYLLSRTPQLDEAIIDELLDLAVVKHGYNIDHIIMTKQLPL</sequence>
<comment type="caution">
    <text evidence="4">The sequence shown here is derived from an EMBL/GenBank/DDBJ whole genome shotgun (WGS) entry which is preliminary data.</text>
</comment>
<keyword evidence="2" id="KW-0732">Signal</keyword>
<dbReference type="PANTHER" id="PTHR10612:SF34">
    <property type="entry name" value="APOLIPOPROTEIN D"/>
    <property type="match status" value="1"/>
</dbReference>
<dbReference type="InterPro" id="IPR047202">
    <property type="entry name" value="Lipocalin_Blc-like_dom"/>
</dbReference>
<feature type="signal peptide" evidence="2">
    <location>
        <begin position="1"/>
        <end position="22"/>
    </location>
</feature>
<dbReference type="Gene3D" id="2.40.128.20">
    <property type="match status" value="1"/>
</dbReference>
<gene>
    <name evidence="4" type="ORF">ACCI51_14295</name>
</gene>
<keyword evidence="5" id="KW-1185">Reference proteome</keyword>
<dbReference type="PANTHER" id="PTHR10612">
    <property type="entry name" value="APOLIPOPROTEIN D"/>
    <property type="match status" value="1"/>
</dbReference>
<dbReference type="InterPro" id="IPR012674">
    <property type="entry name" value="Calycin"/>
</dbReference>
<protein>
    <recommendedName>
        <fullName evidence="2">Outer membrane lipoprotein Blc</fullName>
    </recommendedName>
</protein>
<reference evidence="4 5" key="1">
    <citation type="submission" date="2024-08" db="EMBL/GenBank/DDBJ databases">
        <authorList>
            <person name="Ishaq N."/>
        </authorList>
    </citation>
    <scope>NUCLEOTIDE SEQUENCE [LARGE SCALE GENOMIC DNA]</scope>
    <source>
        <strain evidence="4 5">JCM 30400</strain>
    </source>
</reference>
<dbReference type="EMBL" id="JBGMEL010000014">
    <property type="protein sequence ID" value="MFA0791723.1"/>
    <property type="molecule type" value="Genomic_DNA"/>
</dbReference>
<comment type="subcellular location">
    <subcellularLocation>
        <location evidence="2">Cell outer membrane</location>
    </subcellularLocation>
</comment>
<dbReference type="RefSeq" id="WP_371844226.1">
    <property type="nucleotide sequence ID" value="NZ_JBGMEL010000014.1"/>
</dbReference>
<dbReference type="SUPFAM" id="SSF50814">
    <property type="entry name" value="Lipocalins"/>
    <property type="match status" value="1"/>
</dbReference>
<proteinExistence type="inferred from homology"/>
<comment type="subunit">
    <text evidence="2">Homodimer.</text>
</comment>
<dbReference type="PRINTS" id="PR01171">
    <property type="entry name" value="BCTLIPOCALIN"/>
</dbReference>
<evidence type="ECO:0000313" key="4">
    <source>
        <dbReference type="EMBL" id="MFA0791723.1"/>
    </source>
</evidence>
<dbReference type="Pfam" id="PF08212">
    <property type="entry name" value="Lipocalin_2"/>
    <property type="match status" value="1"/>
</dbReference>
<name>A0ABV4NQC4_9GAMM</name>
<keyword evidence="2" id="KW-0998">Cell outer membrane</keyword>
<keyword evidence="2" id="KW-0449">Lipoprotein</keyword>
<accession>A0ABV4NQC4</accession>
<evidence type="ECO:0000256" key="1">
    <source>
        <dbReference type="ARBA" id="ARBA00006889"/>
    </source>
</evidence>
<evidence type="ECO:0000313" key="5">
    <source>
        <dbReference type="Proteomes" id="UP001569414"/>
    </source>
</evidence>
<comment type="similarity">
    <text evidence="1 2">Belongs to the calycin superfamily. Lipocalin family.</text>
</comment>
<feature type="domain" description="Lipocalin/cytosolic fatty-acid binding" evidence="3">
    <location>
        <begin position="34"/>
        <end position="177"/>
    </location>
</feature>
<dbReference type="InterPro" id="IPR000566">
    <property type="entry name" value="Lipocln_cytosolic_FA-bd_dom"/>
</dbReference>
<evidence type="ECO:0000256" key="2">
    <source>
        <dbReference type="PIRNR" id="PIRNR036893"/>
    </source>
</evidence>
<keyword evidence="2" id="KW-0472">Membrane</keyword>
<keyword evidence="2" id="KW-0446">Lipid-binding</keyword>
<dbReference type="InterPro" id="IPR002446">
    <property type="entry name" value="Lipocalin_bac"/>
</dbReference>
<feature type="chain" id="PRO_5045017783" description="Outer membrane lipoprotein Blc" evidence="2">
    <location>
        <begin position="23"/>
        <end position="180"/>
    </location>
</feature>
<dbReference type="InterPro" id="IPR022271">
    <property type="entry name" value="Lipocalin_ApoD"/>
</dbReference>
<dbReference type="Proteomes" id="UP001569414">
    <property type="component" value="Unassembled WGS sequence"/>
</dbReference>
<dbReference type="CDD" id="cd19438">
    <property type="entry name" value="lipocalin_Blc-like"/>
    <property type="match status" value="1"/>
</dbReference>
<evidence type="ECO:0000259" key="3">
    <source>
        <dbReference type="Pfam" id="PF08212"/>
    </source>
</evidence>
<organism evidence="4 5">
    <name type="scientific">Microbulbifer echini</name>
    <dbReference type="NCBI Taxonomy" id="1529067"/>
    <lineage>
        <taxon>Bacteria</taxon>
        <taxon>Pseudomonadati</taxon>
        <taxon>Pseudomonadota</taxon>
        <taxon>Gammaproteobacteria</taxon>
        <taxon>Cellvibrionales</taxon>
        <taxon>Microbulbiferaceae</taxon>
        <taxon>Microbulbifer</taxon>
    </lineage>
</organism>
<dbReference type="PIRSF" id="PIRSF036893">
    <property type="entry name" value="Lipocalin_ApoD"/>
    <property type="match status" value="1"/>
</dbReference>